<dbReference type="CDD" id="cd03442">
    <property type="entry name" value="BFIT_BACH"/>
    <property type="match status" value="2"/>
</dbReference>
<dbReference type="SUPFAM" id="SSF55961">
    <property type="entry name" value="Bet v1-like"/>
    <property type="match status" value="1"/>
</dbReference>
<dbReference type="FunFam" id="3.10.129.10:FF:000011">
    <property type="entry name" value="Acyl-coenzyme A thioesterase 11"/>
    <property type="match status" value="1"/>
</dbReference>
<feature type="repeat" description="ANK" evidence="44">
    <location>
        <begin position="1507"/>
        <end position="1536"/>
    </location>
</feature>
<gene>
    <name evidence="49" type="ORF">J4Q44_G00097130</name>
</gene>
<dbReference type="SUPFAM" id="SSF56112">
    <property type="entry name" value="Protein kinase-like (PK-like)"/>
    <property type="match status" value="1"/>
</dbReference>
<evidence type="ECO:0000256" key="37">
    <source>
        <dbReference type="ARBA" id="ARBA00074341"/>
    </source>
</evidence>
<dbReference type="FunFam" id="1.10.510.10:FF:000259">
    <property type="entry name" value="Serine/threonine-protein kinase TNNI3K"/>
    <property type="match status" value="1"/>
</dbReference>
<dbReference type="Pfam" id="PF03061">
    <property type="entry name" value="4HBT"/>
    <property type="match status" value="2"/>
</dbReference>
<evidence type="ECO:0000256" key="26">
    <source>
        <dbReference type="ARBA" id="ARBA00023242"/>
    </source>
</evidence>
<evidence type="ECO:0000256" key="34">
    <source>
        <dbReference type="ARBA" id="ARBA00059477"/>
    </source>
</evidence>
<proteinExistence type="inferred from homology"/>
<dbReference type="GO" id="GO:0005634">
    <property type="term" value="C:nucleus"/>
    <property type="evidence" value="ECO:0007669"/>
    <property type="project" value="UniProtKB-SubCell"/>
</dbReference>
<evidence type="ECO:0000256" key="7">
    <source>
        <dbReference type="ARBA" id="ARBA00012513"/>
    </source>
</evidence>
<dbReference type="GO" id="GO:0004674">
    <property type="term" value="F:protein serine/threonine kinase activity"/>
    <property type="evidence" value="ECO:0007669"/>
    <property type="project" value="UniProtKB-KW"/>
</dbReference>
<evidence type="ECO:0000256" key="9">
    <source>
        <dbReference type="ARBA" id="ARBA00022490"/>
    </source>
</evidence>
<dbReference type="FunFam" id="3.30.530.20:FF:000012">
    <property type="entry name" value="Acyl-coenzyme A thioesterase 11"/>
    <property type="match status" value="1"/>
</dbReference>
<dbReference type="InterPro" id="IPR017441">
    <property type="entry name" value="Protein_kinase_ATP_BS"/>
</dbReference>
<dbReference type="InterPro" id="IPR012887">
    <property type="entry name" value="GDP_fucose_pyrophosphorylase"/>
</dbReference>
<dbReference type="PROSITE" id="PS50088">
    <property type="entry name" value="ANK_REPEAT"/>
    <property type="match status" value="7"/>
</dbReference>
<feature type="repeat" description="ANK" evidence="44">
    <location>
        <begin position="1607"/>
        <end position="1639"/>
    </location>
</feature>
<dbReference type="Gene3D" id="1.25.40.20">
    <property type="entry name" value="Ankyrin repeat-containing domain"/>
    <property type="match status" value="3"/>
</dbReference>
<dbReference type="PROSITE" id="PS51770">
    <property type="entry name" value="HOTDOG_ACOT"/>
    <property type="match status" value="2"/>
</dbReference>
<evidence type="ECO:0000256" key="25">
    <source>
        <dbReference type="ARBA" id="ARBA00023128"/>
    </source>
</evidence>
<feature type="domain" description="HotDog ACOT-type" evidence="48">
    <location>
        <begin position="199"/>
        <end position="310"/>
    </location>
</feature>
<dbReference type="Pfam" id="PF07714">
    <property type="entry name" value="PK_Tyr_Ser-Thr"/>
    <property type="match status" value="1"/>
</dbReference>
<evidence type="ECO:0000256" key="18">
    <source>
        <dbReference type="ARBA" id="ARBA00022832"/>
    </source>
</evidence>
<evidence type="ECO:0000256" key="16">
    <source>
        <dbReference type="ARBA" id="ARBA00022777"/>
    </source>
</evidence>
<dbReference type="InterPro" id="IPR023393">
    <property type="entry name" value="START-like_dom_sf"/>
</dbReference>
<reference evidence="49 50" key="1">
    <citation type="submission" date="2021-04" db="EMBL/GenBank/DDBJ databases">
        <authorList>
            <person name="De Guttry C."/>
            <person name="Zahm M."/>
            <person name="Klopp C."/>
            <person name="Cabau C."/>
            <person name="Louis A."/>
            <person name="Berthelot C."/>
            <person name="Parey E."/>
            <person name="Roest Crollius H."/>
            <person name="Montfort J."/>
            <person name="Robinson-Rechavi M."/>
            <person name="Bucao C."/>
            <person name="Bouchez O."/>
            <person name="Gislard M."/>
            <person name="Lluch J."/>
            <person name="Milhes M."/>
            <person name="Lampietro C."/>
            <person name="Lopez Roques C."/>
            <person name="Donnadieu C."/>
            <person name="Braasch I."/>
            <person name="Desvignes T."/>
            <person name="Postlethwait J."/>
            <person name="Bobe J."/>
            <person name="Wedekind C."/>
            <person name="Guiguen Y."/>
        </authorList>
    </citation>
    <scope>NUCLEOTIDE SEQUENCE [LARGE SCALE GENOMIC DNA]</scope>
    <source>
        <strain evidence="49">Cs_M1</strain>
        <tissue evidence="49">Blood</tissue>
    </source>
</reference>
<keyword evidence="12" id="KW-0808">Transferase</keyword>
<evidence type="ECO:0000256" key="36">
    <source>
        <dbReference type="ARBA" id="ARBA00067272"/>
    </source>
</evidence>
<dbReference type="SMART" id="SM00248">
    <property type="entry name" value="ANK"/>
    <property type="match status" value="10"/>
</dbReference>
<comment type="similarity">
    <text evidence="35">Belongs to the protein kinase superfamily. TKL Ser/Thr protein kinase family. MAP kinase kinase kinase subfamily.</text>
</comment>
<evidence type="ECO:0000256" key="21">
    <source>
        <dbReference type="ARBA" id="ARBA00022946"/>
    </source>
</evidence>
<comment type="function">
    <text evidence="34">Has an acyl-CoA thioesterase activity with a preference for the long chain fatty acyl-CoA thioesters hexadecanoyl-CoA/palmitoyl-CoA and tetradecanoyl-CoA/myristoyl-CoA which are the main substrates in the mitochondrial beta-oxidation pathway.</text>
</comment>
<dbReference type="InterPro" id="IPR029069">
    <property type="entry name" value="HotDog_dom_sf"/>
</dbReference>
<evidence type="ECO:0000256" key="17">
    <source>
        <dbReference type="ARBA" id="ARBA00022801"/>
    </source>
</evidence>
<evidence type="ECO:0000256" key="15">
    <source>
        <dbReference type="ARBA" id="ARBA00022741"/>
    </source>
</evidence>
<evidence type="ECO:0000256" key="3">
    <source>
        <dbReference type="ARBA" id="ARBA00004123"/>
    </source>
</evidence>
<dbReference type="InterPro" id="IPR006683">
    <property type="entry name" value="Thioestr_dom"/>
</dbReference>
<dbReference type="CDD" id="cd08913">
    <property type="entry name" value="START_STARD14-like"/>
    <property type="match status" value="1"/>
</dbReference>
<dbReference type="PROSITE" id="PS50011">
    <property type="entry name" value="PROTEIN_KINASE_DOM"/>
    <property type="match status" value="1"/>
</dbReference>
<dbReference type="InterPro" id="IPR011009">
    <property type="entry name" value="Kinase-like_dom_sf"/>
</dbReference>
<keyword evidence="25" id="KW-0496">Mitochondrion</keyword>
<dbReference type="PROSITE" id="PS50848">
    <property type="entry name" value="START"/>
    <property type="match status" value="1"/>
</dbReference>
<keyword evidence="23" id="KW-0175">Coiled coil</keyword>
<dbReference type="GO" id="GO:0006508">
    <property type="term" value="P:proteolysis"/>
    <property type="evidence" value="ECO:0007669"/>
    <property type="project" value="InterPro"/>
</dbReference>
<evidence type="ECO:0000256" key="2">
    <source>
        <dbReference type="ARBA" id="ARBA00001946"/>
    </source>
</evidence>
<keyword evidence="15 45" id="KW-0547">Nucleotide-binding</keyword>
<dbReference type="SMART" id="SM00234">
    <property type="entry name" value="START"/>
    <property type="match status" value="1"/>
</dbReference>
<dbReference type="EMBL" id="JAGTTL010000007">
    <property type="protein sequence ID" value="KAK6320606.1"/>
    <property type="molecule type" value="Genomic_DNA"/>
</dbReference>
<dbReference type="GO" id="GO:0005524">
    <property type="term" value="F:ATP binding"/>
    <property type="evidence" value="ECO:0007669"/>
    <property type="project" value="UniProtKB-UniRule"/>
</dbReference>
<dbReference type="Pfam" id="PF12796">
    <property type="entry name" value="Ank_2"/>
    <property type="match status" value="4"/>
</dbReference>
<evidence type="ECO:0000256" key="10">
    <source>
        <dbReference type="ARBA" id="ARBA00022527"/>
    </source>
</evidence>
<dbReference type="GO" id="GO:1903779">
    <property type="term" value="P:regulation of cardiac conduction"/>
    <property type="evidence" value="ECO:0007669"/>
    <property type="project" value="UniProtKB-ARBA"/>
</dbReference>
<keyword evidence="50" id="KW-1185">Reference proteome</keyword>
<evidence type="ECO:0000259" key="47">
    <source>
        <dbReference type="PROSITE" id="PS50848"/>
    </source>
</evidence>
<keyword evidence="9" id="KW-0963">Cytoplasm</keyword>
<dbReference type="CDD" id="cd14064">
    <property type="entry name" value="PKc_TNNI3K"/>
    <property type="match status" value="1"/>
</dbReference>
<evidence type="ECO:0000256" key="11">
    <source>
        <dbReference type="ARBA" id="ARBA00022553"/>
    </source>
</evidence>
<dbReference type="FunFam" id="3.10.129.10:FF:000020">
    <property type="entry name" value="Acyl-coenzyme A thioesterase 11"/>
    <property type="match status" value="1"/>
</dbReference>
<dbReference type="PROSITE" id="PS00141">
    <property type="entry name" value="ASP_PROTEASE"/>
    <property type="match status" value="1"/>
</dbReference>
<evidence type="ECO:0000256" key="45">
    <source>
        <dbReference type="PROSITE-ProRule" id="PRU10141"/>
    </source>
</evidence>
<evidence type="ECO:0000256" key="42">
    <source>
        <dbReference type="ARBA" id="ARBA00083809"/>
    </source>
</evidence>
<keyword evidence="17" id="KW-0378">Hydrolase</keyword>
<dbReference type="FunFam" id="1.25.40.20:FF:000077">
    <property type="entry name" value="Serine/threonine-protein kinase TNNI3K"/>
    <property type="match status" value="1"/>
</dbReference>
<dbReference type="Pfam" id="PF07959">
    <property type="entry name" value="Fucose_pyrophosphorylase"/>
    <property type="match status" value="1"/>
</dbReference>
<evidence type="ECO:0000256" key="19">
    <source>
        <dbReference type="ARBA" id="ARBA00022840"/>
    </source>
</evidence>
<evidence type="ECO:0000256" key="4">
    <source>
        <dbReference type="ARBA" id="ARBA00004305"/>
    </source>
</evidence>
<evidence type="ECO:0000256" key="22">
    <source>
        <dbReference type="ARBA" id="ARBA00023043"/>
    </source>
</evidence>
<evidence type="ECO:0000256" key="31">
    <source>
        <dbReference type="ARBA" id="ARBA00048180"/>
    </source>
</evidence>
<comment type="caution">
    <text evidence="49">The sequence shown here is derived from an EMBL/GenBank/DDBJ whole genome shotgun (WGS) entry which is preliminary data.</text>
</comment>
<name>A0AAN8M9C9_9TELE</name>
<dbReference type="InterPro" id="IPR001969">
    <property type="entry name" value="Aspartic_peptidase_AS"/>
</dbReference>
<dbReference type="GO" id="GO:0005759">
    <property type="term" value="C:mitochondrial matrix"/>
    <property type="evidence" value="ECO:0007669"/>
    <property type="project" value="UniProtKB-SubCell"/>
</dbReference>
<dbReference type="GO" id="GO:0006631">
    <property type="term" value="P:fatty acid metabolic process"/>
    <property type="evidence" value="ECO:0007669"/>
    <property type="project" value="UniProtKB-KW"/>
</dbReference>
<evidence type="ECO:0000256" key="40">
    <source>
        <dbReference type="ARBA" id="ARBA00078431"/>
    </source>
</evidence>
<evidence type="ECO:0000256" key="27">
    <source>
        <dbReference type="ARBA" id="ARBA00038848"/>
    </source>
</evidence>
<feature type="repeat" description="ANK" evidence="44">
    <location>
        <begin position="1438"/>
        <end position="1470"/>
    </location>
</feature>
<keyword evidence="11" id="KW-0597">Phosphoprotein</keyword>
<dbReference type="Gene3D" id="3.30.530.20">
    <property type="match status" value="1"/>
</dbReference>
<feature type="repeat" description="ANK" evidence="44">
    <location>
        <begin position="1572"/>
        <end position="1604"/>
    </location>
</feature>
<dbReference type="InterPro" id="IPR036770">
    <property type="entry name" value="Ankyrin_rpt-contain_sf"/>
</dbReference>
<evidence type="ECO:0000256" key="39">
    <source>
        <dbReference type="ARBA" id="ARBA00077737"/>
    </source>
</evidence>
<feature type="repeat" description="ANK" evidence="44">
    <location>
        <begin position="1471"/>
        <end position="1503"/>
    </location>
</feature>
<dbReference type="Pfam" id="PF01852">
    <property type="entry name" value="START"/>
    <property type="match status" value="1"/>
</dbReference>
<evidence type="ECO:0000256" key="33">
    <source>
        <dbReference type="ARBA" id="ARBA00053218"/>
    </source>
</evidence>
<organism evidence="49 50">
    <name type="scientific">Coregonus suidteri</name>
    <dbReference type="NCBI Taxonomy" id="861788"/>
    <lineage>
        <taxon>Eukaryota</taxon>
        <taxon>Metazoa</taxon>
        <taxon>Chordata</taxon>
        <taxon>Craniata</taxon>
        <taxon>Vertebrata</taxon>
        <taxon>Euteleostomi</taxon>
        <taxon>Actinopterygii</taxon>
        <taxon>Neopterygii</taxon>
        <taxon>Teleostei</taxon>
        <taxon>Protacanthopterygii</taxon>
        <taxon>Salmoniformes</taxon>
        <taxon>Salmonidae</taxon>
        <taxon>Coregoninae</taxon>
        <taxon>Coregonus</taxon>
    </lineage>
</organism>
<comment type="pathway">
    <text evidence="6">Lipid metabolism; fatty acid metabolism.</text>
</comment>
<dbReference type="PROSITE" id="PS00107">
    <property type="entry name" value="PROTEIN_KINASE_ATP"/>
    <property type="match status" value="1"/>
</dbReference>
<comment type="subcellular location">
    <subcellularLocation>
        <location evidence="5">Cytoplasm</location>
    </subcellularLocation>
    <subcellularLocation>
        <location evidence="4">Mitochondrion matrix</location>
    </subcellularLocation>
    <subcellularLocation>
        <location evidence="3">Nucleus</location>
    </subcellularLocation>
</comment>
<evidence type="ECO:0000256" key="8">
    <source>
        <dbReference type="ARBA" id="ARBA00022487"/>
    </source>
</evidence>
<comment type="catalytic activity">
    <reaction evidence="28">
        <text>hexadecanoyl-CoA + H2O = hexadecanoate + CoA + H(+)</text>
        <dbReference type="Rhea" id="RHEA:16645"/>
        <dbReference type="ChEBI" id="CHEBI:7896"/>
        <dbReference type="ChEBI" id="CHEBI:15377"/>
        <dbReference type="ChEBI" id="CHEBI:15378"/>
        <dbReference type="ChEBI" id="CHEBI:57287"/>
        <dbReference type="ChEBI" id="CHEBI:57379"/>
        <dbReference type="EC" id="3.1.2.2"/>
    </reaction>
    <physiologicalReaction direction="left-to-right" evidence="28">
        <dbReference type="Rhea" id="RHEA:16646"/>
    </physiologicalReaction>
</comment>
<evidence type="ECO:0000256" key="6">
    <source>
        <dbReference type="ARBA" id="ARBA00004872"/>
    </source>
</evidence>
<comment type="catalytic activity">
    <reaction evidence="30">
        <text>dodecanoyl-CoA + H2O = dodecanoate + CoA + H(+)</text>
        <dbReference type="Rhea" id="RHEA:30135"/>
        <dbReference type="ChEBI" id="CHEBI:15377"/>
        <dbReference type="ChEBI" id="CHEBI:15378"/>
        <dbReference type="ChEBI" id="CHEBI:18262"/>
        <dbReference type="ChEBI" id="CHEBI:57287"/>
        <dbReference type="ChEBI" id="CHEBI:57375"/>
    </reaction>
    <physiologicalReaction direction="left-to-right" evidence="30">
        <dbReference type="Rhea" id="RHEA:30136"/>
    </physiologicalReaction>
</comment>
<evidence type="ECO:0000256" key="24">
    <source>
        <dbReference type="ARBA" id="ARBA00023098"/>
    </source>
</evidence>
<feature type="repeat" description="ANK" evidence="44">
    <location>
        <begin position="1537"/>
        <end position="1569"/>
    </location>
</feature>
<protein>
    <recommendedName>
        <fullName evidence="36">Acyl-coenzyme A thioesterase 11</fullName>
        <ecNumber evidence="7">2.7.11.1</ecNumber>
        <ecNumber evidence="27">3.1.2.2</ecNumber>
    </recommendedName>
    <alternativeName>
        <fullName evidence="42">Acyl-CoA thioester hydrolase 11</fullName>
    </alternativeName>
    <alternativeName>
        <fullName evidence="39">Adipose-associated thioesterase</fullName>
    </alternativeName>
    <alternativeName>
        <fullName evidence="38">Brown fat-inducible thioesterase</fullName>
    </alternativeName>
    <alternativeName>
        <fullName evidence="41">Cardiac ankyrin repeat kinase</fullName>
    </alternativeName>
    <alternativeName>
        <fullName evidence="43">Palmitoyl-coenzyme A thioesterase</fullName>
    </alternativeName>
    <alternativeName>
        <fullName evidence="37">Serine/threonine-protein kinase TNNI3K</fullName>
    </alternativeName>
    <alternativeName>
        <fullName evidence="40">TNNI3-interacting kinase</fullName>
    </alternativeName>
</protein>
<evidence type="ECO:0000256" key="38">
    <source>
        <dbReference type="ARBA" id="ARBA00075413"/>
    </source>
</evidence>
<keyword evidence="8" id="KW-0719">Serine esterase</keyword>
<evidence type="ECO:0000256" key="13">
    <source>
        <dbReference type="ARBA" id="ARBA00022723"/>
    </source>
</evidence>
<evidence type="ECO:0000256" key="14">
    <source>
        <dbReference type="ARBA" id="ARBA00022737"/>
    </source>
</evidence>
<feature type="repeat" description="ANK" evidence="44">
    <location>
        <begin position="1677"/>
        <end position="1709"/>
    </location>
</feature>
<keyword evidence="18" id="KW-0276">Fatty acid metabolism</keyword>
<keyword evidence="19 45" id="KW-0067">ATP-binding</keyword>
<evidence type="ECO:0000256" key="1">
    <source>
        <dbReference type="ARBA" id="ARBA00000295"/>
    </source>
</evidence>
<evidence type="ECO:0000259" key="48">
    <source>
        <dbReference type="PROSITE" id="PS51770"/>
    </source>
</evidence>
<dbReference type="PANTHER" id="PTHR15045:SF1">
    <property type="entry name" value="FUCOSE-1-PHOSPHATE GUANYLYLTRANSFERASE"/>
    <property type="match status" value="1"/>
</dbReference>
<comment type="function">
    <text evidence="33">May play a role in cardiac physiology.</text>
</comment>
<dbReference type="InterPro" id="IPR002110">
    <property type="entry name" value="Ankyrin_rpt"/>
</dbReference>
<keyword evidence="21" id="KW-0809">Transit peptide</keyword>
<dbReference type="Gene3D" id="1.10.510.10">
    <property type="entry name" value="Transferase(Phosphotransferase) domain 1"/>
    <property type="match status" value="1"/>
</dbReference>
<keyword evidence="14" id="KW-0677">Repeat</keyword>
<dbReference type="Gene3D" id="3.10.129.10">
    <property type="entry name" value="Hotdog Thioesterase"/>
    <property type="match status" value="2"/>
</dbReference>
<dbReference type="GO" id="GO:0052689">
    <property type="term" value="F:carboxylic ester hydrolase activity"/>
    <property type="evidence" value="ECO:0007669"/>
    <property type="project" value="UniProtKB-KW"/>
</dbReference>
<evidence type="ECO:0000256" key="32">
    <source>
        <dbReference type="ARBA" id="ARBA00048679"/>
    </source>
</evidence>
<dbReference type="InterPro" id="IPR000719">
    <property type="entry name" value="Prot_kinase_dom"/>
</dbReference>
<evidence type="ECO:0000256" key="28">
    <source>
        <dbReference type="ARBA" id="ARBA00047734"/>
    </source>
</evidence>
<dbReference type="GO" id="GO:0008289">
    <property type="term" value="F:lipid binding"/>
    <property type="evidence" value="ECO:0007669"/>
    <property type="project" value="InterPro"/>
</dbReference>
<dbReference type="SUPFAM" id="SSF48403">
    <property type="entry name" value="Ankyrin repeat"/>
    <property type="match status" value="1"/>
</dbReference>
<dbReference type="FunFam" id="1.25.40.20:FF:000089">
    <property type="entry name" value="serine/threonine-protein kinase TNNI3K"/>
    <property type="match status" value="1"/>
</dbReference>
<accession>A0AAN8M9C9</accession>
<comment type="catalytic activity">
    <reaction evidence="1">
        <text>butanoyl-CoA + H2O = butanoate + CoA + H(+)</text>
        <dbReference type="Rhea" id="RHEA:40111"/>
        <dbReference type="ChEBI" id="CHEBI:15377"/>
        <dbReference type="ChEBI" id="CHEBI:15378"/>
        <dbReference type="ChEBI" id="CHEBI:17968"/>
        <dbReference type="ChEBI" id="CHEBI:57287"/>
        <dbReference type="ChEBI" id="CHEBI:57371"/>
    </reaction>
    <physiologicalReaction direction="left-to-right" evidence="1">
        <dbReference type="Rhea" id="RHEA:40112"/>
    </physiologicalReaction>
</comment>
<dbReference type="GO" id="GO:0046872">
    <property type="term" value="F:metal ion binding"/>
    <property type="evidence" value="ECO:0007669"/>
    <property type="project" value="UniProtKB-KW"/>
</dbReference>
<dbReference type="InterPro" id="IPR001245">
    <property type="entry name" value="Ser-Thr/Tyr_kinase_cat_dom"/>
</dbReference>
<dbReference type="SUPFAM" id="SSF54637">
    <property type="entry name" value="Thioesterase/thiol ester dehydrase-isomerase"/>
    <property type="match status" value="2"/>
</dbReference>
<comment type="catalytic activity">
    <reaction evidence="31">
        <text>tetradecanoyl-CoA + H2O = tetradecanoate + CoA + H(+)</text>
        <dbReference type="Rhea" id="RHEA:40119"/>
        <dbReference type="ChEBI" id="CHEBI:15377"/>
        <dbReference type="ChEBI" id="CHEBI:15378"/>
        <dbReference type="ChEBI" id="CHEBI:30807"/>
        <dbReference type="ChEBI" id="CHEBI:57287"/>
        <dbReference type="ChEBI" id="CHEBI:57385"/>
    </reaction>
    <physiologicalReaction direction="left-to-right" evidence="31">
        <dbReference type="Rhea" id="RHEA:40120"/>
    </physiologicalReaction>
</comment>
<feature type="domain" description="START" evidence="47">
    <location>
        <begin position="385"/>
        <end position="555"/>
    </location>
</feature>
<evidence type="ECO:0000256" key="30">
    <source>
        <dbReference type="ARBA" id="ARBA00048074"/>
    </source>
</evidence>
<comment type="cofactor">
    <cofactor evidence="2">
        <name>Mg(2+)</name>
        <dbReference type="ChEBI" id="CHEBI:18420"/>
    </cofactor>
</comment>
<evidence type="ECO:0000256" key="5">
    <source>
        <dbReference type="ARBA" id="ARBA00004496"/>
    </source>
</evidence>
<evidence type="ECO:0000256" key="43">
    <source>
        <dbReference type="ARBA" id="ARBA00084084"/>
    </source>
</evidence>
<dbReference type="PRINTS" id="PR01415">
    <property type="entry name" value="ANKYRIN"/>
</dbReference>
<dbReference type="Proteomes" id="UP001356427">
    <property type="component" value="Unassembled WGS sequence"/>
</dbReference>
<evidence type="ECO:0000256" key="20">
    <source>
        <dbReference type="ARBA" id="ARBA00022842"/>
    </source>
</evidence>
<dbReference type="InterPro" id="IPR002913">
    <property type="entry name" value="START_lipid-bd_dom"/>
</dbReference>
<evidence type="ECO:0000256" key="23">
    <source>
        <dbReference type="ARBA" id="ARBA00023054"/>
    </source>
</evidence>
<keyword evidence="26" id="KW-0539">Nucleus</keyword>
<dbReference type="EC" id="2.7.11.1" evidence="7"/>
<evidence type="ECO:0000313" key="50">
    <source>
        <dbReference type="Proteomes" id="UP001356427"/>
    </source>
</evidence>
<evidence type="ECO:0000256" key="44">
    <source>
        <dbReference type="PROSITE-ProRule" id="PRU00023"/>
    </source>
</evidence>
<dbReference type="GO" id="GO:0004190">
    <property type="term" value="F:aspartic-type endopeptidase activity"/>
    <property type="evidence" value="ECO:0007669"/>
    <property type="project" value="InterPro"/>
</dbReference>
<keyword evidence="16" id="KW-0418">Kinase</keyword>
<evidence type="ECO:0000256" key="41">
    <source>
        <dbReference type="ARBA" id="ARBA00080194"/>
    </source>
</evidence>
<comment type="catalytic activity">
    <reaction evidence="29">
        <text>L-threonyl-[protein] + ATP = O-phospho-L-threonyl-[protein] + ADP + H(+)</text>
        <dbReference type="Rhea" id="RHEA:46608"/>
        <dbReference type="Rhea" id="RHEA-COMP:11060"/>
        <dbReference type="Rhea" id="RHEA-COMP:11605"/>
        <dbReference type="ChEBI" id="CHEBI:15378"/>
        <dbReference type="ChEBI" id="CHEBI:30013"/>
        <dbReference type="ChEBI" id="CHEBI:30616"/>
        <dbReference type="ChEBI" id="CHEBI:61977"/>
        <dbReference type="ChEBI" id="CHEBI:456216"/>
        <dbReference type="EC" id="2.7.11.1"/>
    </reaction>
</comment>
<evidence type="ECO:0000259" key="46">
    <source>
        <dbReference type="PROSITE" id="PS50011"/>
    </source>
</evidence>
<keyword evidence="20" id="KW-0460">Magnesium</keyword>
<dbReference type="PANTHER" id="PTHR15045">
    <property type="entry name" value="FUCOSE-1-PHOSPHATE GUANYLYLTRANSFERASE"/>
    <property type="match status" value="1"/>
</dbReference>
<sequence>MSCEKGDRDPMEDPLFILESGEVYRNPTEVKMSQIVMPCHTNHCGELSVGQLLKWMDSTACLSAERHAGSPCITASVDDIHFEHTIGVGQVVNIKAKVNRAFTSSMEVGIAVSCEDLFSSCQWNVCNAFATFVARRTEEGKVQLKQVIPRTQTEQMEYSIAAERRRMRLTHAEIITDLLSSNTAQLGECQEYQGAVSAERTRVESVELVLPPHANHQVSTFGGQIMAWMENVATIAACRLCNAHPTLRTIDMFHFRGPSHIGDRLVLKAIVNNAFKHSMEVGVCAEAYQGAGVLRHINSAFMTFEVLDKDRKPRTLPRIRPEPVDGKRRYQEAIARKKIRLDRKYIISCKQTEVPLSVPWDISNQMYLSYNNVSALKIMAARSNWMLSSEKNKVSLYTLEENQILCFKVETHVTVPAEQAFHLLSDLRRRHEWDRHYQQCDVIIQADEDDTIYRVATPCVSKGGKGQDFILLASRRKPCDSRDPYLIALRSVTLPTHPATKDYTRGEVLCAGFSIWEESNAVTKISYYNQATPGVLPYISNDIAGLSSSFYGTFHSCNKYLEENRDSLASLHPSAMMQDLHLGMAGLHTGHSLLGSEELFPLNPGLLLAAGNHVTPLLLGVTLPLPHSMPVDRLGQKRMLPAESNNHGPFRRPPPLLLQEHSVSLPDLLHLPVPAGSQQGQGPLHLLLLLLSHLEHLLPAGLQEAVALALGALPPSLGTGHLLGPPLQGLGLLPHPADGAADVLSPLLPGDEHVADRLDLVDQSLEADEAETHFPKLLFIELLCSSEMEKLESSQAVPEHYAGELGKQVQPGEFWDLVVLTAVDDDQREAYELQISEKLERKEIPLGIPYHVFSDPPGAKIGNGGATLHSLQQLEDIYGKALGGYRVLLIHAGGFSQRLPNASALGKIFTPMPLGDPLYQMLELKLAVFVNFPSHMKPGVLVTSADCIELYSIAEDESIRFDRSGFTALAHPSPISIGTTHGVFVLDQQEKSGLADMEYRTCLHFLHKPSVKKMHDNGAVCKNEDNCVSLLSDAEFVYTDSTYYVDYQTVMSLLSLFREVRPLGCEIDAYGDFLQALGPQATVAYTNNTANVTKQESSLVEMRQKIFHRLKGTPLNVVALNHSKFYHIGTTTEYLFYLSEDPCLRSELGLYKVLGCNQNFSFKVCCEMLSDLKPGSSLTPGSVVEYCRLEAGAHVGGRTILSGCWVGAGLKVPDGTFIHSLCVNRQGQTGFVTVAFGIEDNLKKAVGAPANMEGLNLFGASLVECLAKWGLSPESLRFSGDTSSCSLWNACLFPVCPDMRDSFSLTLEMVQALQPGVSTVTLPLGTKLMSLQEALQSKHLEKMLKYRKRLMEDWKKKVSESYSVIIERLEDDLRIKDSELIDLKQVFSSDEAFQKVNLNYRTESGLSLLHLCCMCDGNKVHIRTLMLKGLRPSRLTRNGFTALHLAVYKDNAELVTAMLHGGADIQQVGYGALTALHIATIAGHHEAVDILLQHGAYVNVQDAVFFTPLHIAAYYGHDQVAKLLLKFGADVNVSGEVGDRPLHLAAAKGFLSVVKLLLAEGSKTEVNAQDNEDHVPLHFCARFGHHEVVRFLLQGNFELQPHSVNIYGDTPLHLACYNGKFEVVKEIVQLSGTESLSKENIFSETAFHSACTYGKSLEMVKCLLGQNAMSINHQGRDGHTGLHSACFHGHIRLVQFLLDSGADMNLVACDPSRSSGEKEEQTCLMWAYEKGHDTIVTLLKHYKRPLDDSPCNEYSQPGGDGSYVSVPSPLGKIKSMTKEKADVLLLRASLHSSFQLQLSDLEFNEIIGSGSFGKVYRGKCKNQVVAIKRYRANTYCSKSDVDMFCREVSILCRLNHPCVIQFVGACLDDPSQFAIATQYVSGGSLFSLLHEQKRIIDLQSKLIIAIDVAKGMEYLHNLTQPIIHRDLNSHNILLYEDGHAVVADFGESRFLLSEVVDNMTKQPGNLRWMAPEIFTQCTRYTVKADMFSYALCLWELLTGEIPFAHLKPAAAAADMAYHHIRPPIGYSIPKPISAMLMRGWNVCPEDRPEFSEVLATLEECLCNVELMSPASSNSSGSLSPAGSSDCLARGSPGRSHVAALRSRFELEYALNARAYAVWTQSEGRRGSQGPSLDELRRNMQFPPIDRNGYVSDPMSTMRFHSNCCSNGSFEDSN</sequence>
<evidence type="ECO:0000256" key="35">
    <source>
        <dbReference type="ARBA" id="ARBA00061647"/>
    </source>
</evidence>
<dbReference type="GO" id="GO:0042350">
    <property type="term" value="P:GDP-L-fucose biosynthetic process"/>
    <property type="evidence" value="ECO:0007669"/>
    <property type="project" value="UniProtKB-ARBA"/>
</dbReference>
<keyword evidence="24" id="KW-0443">Lipid metabolism</keyword>
<feature type="binding site" evidence="45">
    <location>
        <position position="1828"/>
    </location>
    <ligand>
        <name>ATP</name>
        <dbReference type="ChEBI" id="CHEBI:30616"/>
    </ligand>
</feature>
<dbReference type="InterPro" id="IPR033120">
    <property type="entry name" value="HOTDOG_ACOT"/>
</dbReference>
<feature type="domain" description="HotDog ACOT-type" evidence="48">
    <location>
        <begin position="26"/>
        <end position="138"/>
    </location>
</feature>
<keyword evidence="22 44" id="KW-0040">ANK repeat</keyword>
<keyword evidence="10" id="KW-0723">Serine/threonine-protein kinase</keyword>
<evidence type="ECO:0000256" key="12">
    <source>
        <dbReference type="ARBA" id="ARBA00022679"/>
    </source>
</evidence>
<comment type="catalytic activity">
    <reaction evidence="32">
        <text>L-seryl-[protein] + ATP = O-phospho-L-seryl-[protein] + ADP + H(+)</text>
        <dbReference type="Rhea" id="RHEA:17989"/>
        <dbReference type="Rhea" id="RHEA-COMP:9863"/>
        <dbReference type="Rhea" id="RHEA-COMP:11604"/>
        <dbReference type="ChEBI" id="CHEBI:15378"/>
        <dbReference type="ChEBI" id="CHEBI:29999"/>
        <dbReference type="ChEBI" id="CHEBI:30616"/>
        <dbReference type="ChEBI" id="CHEBI:83421"/>
        <dbReference type="ChEBI" id="CHEBI:456216"/>
        <dbReference type="EC" id="2.7.11.1"/>
    </reaction>
</comment>
<evidence type="ECO:0000313" key="49">
    <source>
        <dbReference type="EMBL" id="KAK6320606.1"/>
    </source>
</evidence>
<evidence type="ECO:0000256" key="29">
    <source>
        <dbReference type="ARBA" id="ARBA00047899"/>
    </source>
</evidence>
<dbReference type="GO" id="GO:0002027">
    <property type="term" value="P:regulation of heart rate"/>
    <property type="evidence" value="ECO:0007669"/>
    <property type="project" value="UniProtKB-ARBA"/>
</dbReference>
<keyword evidence="13" id="KW-0479">Metal-binding</keyword>
<dbReference type="EC" id="3.1.2.2" evidence="27"/>
<dbReference type="PROSITE" id="PS50297">
    <property type="entry name" value="ANK_REP_REGION"/>
    <property type="match status" value="6"/>
</dbReference>
<feature type="domain" description="Protein kinase" evidence="46">
    <location>
        <begin position="1801"/>
        <end position="2061"/>
    </location>
</feature>